<dbReference type="GeneID" id="31593223"/>
<dbReference type="InterPro" id="IPR008995">
    <property type="entry name" value="Mo/tungstate-bd_C_term_dom"/>
</dbReference>
<evidence type="ECO:0000259" key="2">
    <source>
        <dbReference type="Pfam" id="PF03459"/>
    </source>
</evidence>
<dbReference type="AlphaFoldDB" id="A0A6C0VRD3"/>
<proteinExistence type="predicted"/>
<reference evidence="3 4" key="1">
    <citation type="journal article" date="2020" name="Environ. Microbiol. Rep.">
        <title>Redox cycling of Fe(II) and Fe(III) in magnetite accelerates aceticlastic methanogenesis by Methanosarcina mazei.</title>
        <authorList>
            <person name="Wang H."/>
            <person name="Byrne J.M."/>
            <person name="Liu P."/>
            <person name="Liu J."/>
            <person name="Dong X."/>
            <person name="Lu Y."/>
        </authorList>
    </citation>
    <scope>NUCLEOTIDE SEQUENCE [LARGE SCALE GENOMIC DNA]</scope>
    <source>
        <strain evidence="4">zm-15</strain>
    </source>
</reference>
<protein>
    <recommendedName>
        <fullName evidence="2">Transport-associated OB type 1 domain-containing protein</fullName>
    </recommendedName>
</protein>
<dbReference type="Proteomes" id="UP000467371">
    <property type="component" value="Chromosome"/>
</dbReference>
<dbReference type="SUPFAM" id="SSF50331">
    <property type="entry name" value="MOP-like"/>
    <property type="match status" value="1"/>
</dbReference>
<dbReference type="EMBL" id="CP042908">
    <property type="protein sequence ID" value="QIB92453.1"/>
    <property type="molecule type" value="Genomic_DNA"/>
</dbReference>
<feature type="domain" description="Transport-associated OB type 1" evidence="2">
    <location>
        <begin position="4"/>
        <end position="38"/>
    </location>
</feature>
<organism evidence="3 4">
    <name type="scientific">Methanosarcina mazei</name>
    <name type="common">Methanosarcina frisia</name>
    <dbReference type="NCBI Taxonomy" id="2209"/>
    <lineage>
        <taxon>Archaea</taxon>
        <taxon>Methanobacteriati</taxon>
        <taxon>Methanobacteriota</taxon>
        <taxon>Stenosarchaea group</taxon>
        <taxon>Methanomicrobia</taxon>
        <taxon>Methanosarcinales</taxon>
        <taxon>Methanosarcinaceae</taxon>
        <taxon>Methanosarcina</taxon>
    </lineage>
</organism>
<dbReference type="InterPro" id="IPR005116">
    <property type="entry name" value="Transp-assoc_OB_typ1"/>
</dbReference>
<evidence type="ECO:0000313" key="4">
    <source>
        <dbReference type="Proteomes" id="UP000467371"/>
    </source>
</evidence>
<comment type="subcellular location">
    <subcellularLocation>
        <location evidence="1">Cell membrane</location>
        <topology evidence="1">Peripheral membrane protein</topology>
    </subcellularLocation>
</comment>
<name>A0A6C0VRD3_METMZ</name>
<dbReference type="Pfam" id="PF03459">
    <property type="entry name" value="TOBE"/>
    <property type="match status" value="1"/>
</dbReference>
<dbReference type="GO" id="GO:0005886">
    <property type="term" value="C:plasma membrane"/>
    <property type="evidence" value="ECO:0007669"/>
    <property type="project" value="UniProtKB-SubCell"/>
</dbReference>
<gene>
    <name evidence="3" type="ORF">FQU78_16705</name>
</gene>
<evidence type="ECO:0000313" key="3">
    <source>
        <dbReference type="EMBL" id="QIB92453.1"/>
    </source>
</evidence>
<dbReference type="RefSeq" id="WP_080503040.1">
    <property type="nucleotide sequence ID" value="NZ_CP042908.1"/>
</dbReference>
<evidence type="ECO:0000256" key="1">
    <source>
        <dbReference type="ARBA" id="ARBA00004202"/>
    </source>
</evidence>
<accession>A0A6C0VRD3</accession>
<sequence>MNCGITLNALITWKSAEKMDISPDARVYARFRANSVHVLR</sequence>
<dbReference type="Gene3D" id="2.40.50.100">
    <property type="match status" value="1"/>
</dbReference>